<dbReference type="CDD" id="cd07530">
    <property type="entry name" value="HAD_Pase_UmpH-like"/>
    <property type="match status" value="1"/>
</dbReference>
<dbReference type="GO" id="GO:0016791">
    <property type="term" value="F:phosphatase activity"/>
    <property type="evidence" value="ECO:0007669"/>
    <property type="project" value="TreeGrafter"/>
</dbReference>
<protein>
    <submittedName>
        <fullName evidence="3">Haloacid dehalogenase</fullName>
    </submittedName>
</protein>
<evidence type="ECO:0000259" key="2">
    <source>
        <dbReference type="Pfam" id="PF18407"/>
    </source>
</evidence>
<dbReference type="GO" id="GO:0005737">
    <property type="term" value="C:cytoplasm"/>
    <property type="evidence" value="ECO:0007669"/>
    <property type="project" value="TreeGrafter"/>
</dbReference>
<dbReference type="Pfam" id="PF18407">
    <property type="entry name" value="GNAT_like"/>
    <property type="match status" value="1"/>
</dbReference>
<organism evidence="3 4">
    <name type="scientific">Streptomyces avermitilis</name>
    <dbReference type="NCBI Taxonomy" id="33903"/>
    <lineage>
        <taxon>Bacteria</taxon>
        <taxon>Bacillati</taxon>
        <taxon>Actinomycetota</taxon>
        <taxon>Actinomycetes</taxon>
        <taxon>Kitasatosporales</taxon>
        <taxon>Streptomycetaceae</taxon>
        <taxon>Streptomyces</taxon>
    </lineage>
</organism>
<dbReference type="Pfam" id="PF13344">
    <property type="entry name" value="Hydrolase_6"/>
    <property type="match status" value="1"/>
</dbReference>
<name>A0A4D4MMN4_STRAX</name>
<dbReference type="InterPro" id="IPR041065">
    <property type="entry name" value="GNAT-like"/>
</dbReference>
<dbReference type="Gene3D" id="3.40.50.1000">
    <property type="entry name" value="HAD superfamily/HAD-like"/>
    <property type="match status" value="2"/>
</dbReference>
<dbReference type="Proteomes" id="UP000299211">
    <property type="component" value="Unassembled WGS sequence"/>
</dbReference>
<reference evidence="3 4" key="1">
    <citation type="submission" date="2019-04" db="EMBL/GenBank/DDBJ databases">
        <title>Draft genome sequences of Streptomyces avermitilis ATCC 31267.</title>
        <authorList>
            <person name="Komaki H."/>
            <person name="Tamura T."/>
            <person name="Hosoyama A."/>
        </authorList>
    </citation>
    <scope>NUCLEOTIDE SEQUENCE [LARGE SCALE GENOMIC DNA]</scope>
    <source>
        <strain evidence="3 4">ATCC 31267</strain>
    </source>
</reference>
<accession>A0A4D4MMN4</accession>
<dbReference type="AlphaFoldDB" id="A0A4D4MMN4"/>
<dbReference type="InterPro" id="IPR006357">
    <property type="entry name" value="HAD-SF_hydro_IIA"/>
</dbReference>
<proteinExistence type="predicted"/>
<dbReference type="SUPFAM" id="SSF56784">
    <property type="entry name" value="HAD-like"/>
    <property type="match status" value="1"/>
</dbReference>
<dbReference type="PANTHER" id="PTHR19288">
    <property type="entry name" value="4-NITROPHENYLPHOSPHATASE-RELATED"/>
    <property type="match status" value="1"/>
</dbReference>
<feature type="compositionally biased region" description="Gly residues" evidence="1">
    <location>
        <begin position="369"/>
        <end position="380"/>
    </location>
</feature>
<evidence type="ECO:0000256" key="1">
    <source>
        <dbReference type="SAM" id="MobiDB-lite"/>
    </source>
</evidence>
<dbReference type="InterPro" id="IPR023214">
    <property type="entry name" value="HAD_sf"/>
</dbReference>
<feature type="region of interest" description="Disordered" evidence="1">
    <location>
        <begin position="353"/>
        <end position="393"/>
    </location>
</feature>
<dbReference type="STRING" id="33903.AQJ43_17745"/>
<dbReference type="PANTHER" id="PTHR19288:SF95">
    <property type="entry name" value="D-GLYCEROL 3-PHOSPHATE PHOSPHATASE"/>
    <property type="match status" value="1"/>
</dbReference>
<sequence length="393" mass="40563">MSQTVRTRPEGSTQALSEAYDTALLDLDGVVYAGGNAIAHAVESLGTARAGGMHLAYVTNNALRTPDAVADHLTELGIPTGPSDVITSAQAVARLISEQVPAGARVLVIGGEGLRVALRERGLEPVDSAEDDPAAVVQGYGGPELPWGRFAEASYAIARGVPWFASNTDLTIPSARGIAPGNGAAVEVVRIATGAEPQVAGKPLPPMHRETILRTGAERPLVVGDRLDTDIEGAFNGEVDSLLVLTGVTDGAQLLAAPPRHRPTYVDADLRGLLTGQPEVVEAGDGFRCGGWTATAGSERLELAGEGEAMDGLRALCAAAWTAAGEGSCELDGGRRWRGWGFEAAVSAWKRTRLPGESSSRTGATPAGGFTGSGAEGLHGCGVVRRDRVPQRG</sequence>
<feature type="compositionally biased region" description="Basic and acidic residues" evidence="1">
    <location>
        <begin position="384"/>
        <end position="393"/>
    </location>
</feature>
<feature type="domain" description="GCN5-related N-acetyltransferase-like" evidence="2">
    <location>
        <begin position="289"/>
        <end position="334"/>
    </location>
</feature>
<comment type="caution">
    <text evidence="3">The sequence shown here is derived from an EMBL/GenBank/DDBJ whole genome shotgun (WGS) entry which is preliminary data.</text>
</comment>
<dbReference type="InterPro" id="IPR036412">
    <property type="entry name" value="HAD-like_sf"/>
</dbReference>
<dbReference type="Pfam" id="PF13242">
    <property type="entry name" value="Hydrolase_like"/>
    <property type="match status" value="1"/>
</dbReference>
<evidence type="ECO:0000313" key="4">
    <source>
        <dbReference type="Proteomes" id="UP000299211"/>
    </source>
</evidence>
<gene>
    <name evidence="3" type="ORF">SAV31267_025010</name>
</gene>
<dbReference type="EMBL" id="BJHY01000001">
    <property type="protein sequence ID" value="GDY73016.1"/>
    <property type="molecule type" value="Genomic_DNA"/>
</dbReference>
<evidence type="ECO:0000313" key="3">
    <source>
        <dbReference type="EMBL" id="GDY73016.1"/>
    </source>
</evidence>